<dbReference type="EMBL" id="CAXAMM010007735">
    <property type="protein sequence ID" value="CAK9015183.1"/>
    <property type="molecule type" value="Genomic_DNA"/>
</dbReference>
<feature type="domain" description="CPW-WPC" evidence="1">
    <location>
        <begin position="121"/>
        <end position="158"/>
    </location>
</feature>
<comment type="caution">
    <text evidence="2">The sequence shown here is derived from an EMBL/GenBank/DDBJ whole genome shotgun (WGS) entry which is preliminary data.</text>
</comment>
<dbReference type="Pfam" id="PF09717">
    <property type="entry name" value="CPW_WPC"/>
    <property type="match status" value="2"/>
</dbReference>
<sequence length="193" mass="20741">AALRKSFTNAALAFDDASRRGRSSDEEEIESKLRVAVARPPHMGVASMPLPSTDQTSCSPDYTQCPRGWLRKGNVCQKVPGVKDEGNGCATRYAFGALSVEQKQALARSCGWTFPCQPDDCELNFEEPCPNSWAERAAGLCGAPASYVGHCERLLNVTGSRIRFVEGPHADLPSLPLLGMGPEEKVALSVQCG</sequence>
<protein>
    <recommendedName>
        <fullName evidence="1">CPW-WPC domain-containing protein</fullName>
    </recommendedName>
</protein>
<gene>
    <name evidence="2" type="ORF">SCF082_LOCUS12633</name>
    <name evidence="3" type="ORF">SCF082_LOCUS12643</name>
</gene>
<proteinExistence type="predicted"/>
<feature type="domain" description="CPW-WPC" evidence="1">
    <location>
        <begin position="58"/>
        <end position="117"/>
    </location>
</feature>
<reference evidence="2 4" key="1">
    <citation type="submission" date="2024-02" db="EMBL/GenBank/DDBJ databases">
        <authorList>
            <person name="Chen Y."/>
            <person name="Shah S."/>
            <person name="Dougan E. K."/>
            <person name="Thang M."/>
            <person name="Chan C."/>
        </authorList>
    </citation>
    <scope>NUCLEOTIDE SEQUENCE [LARGE SCALE GENOMIC DNA]</scope>
</reference>
<name>A0ABP0JLB2_9DINO</name>
<dbReference type="InterPro" id="IPR006387">
    <property type="entry name" value="CPW_WPC_dom"/>
</dbReference>
<evidence type="ECO:0000313" key="4">
    <source>
        <dbReference type="Proteomes" id="UP001642464"/>
    </source>
</evidence>
<dbReference type="Proteomes" id="UP001642464">
    <property type="component" value="Unassembled WGS sequence"/>
</dbReference>
<organism evidence="2 4">
    <name type="scientific">Durusdinium trenchii</name>
    <dbReference type="NCBI Taxonomy" id="1381693"/>
    <lineage>
        <taxon>Eukaryota</taxon>
        <taxon>Sar</taxon>
        <taxon>Alveolata</taxon>
        <taxon>Dinophyceae</taxon>
        <taxon>Suessiales</taxon>
        <taxon>Symbiodiniaceae</taxon>
        <taxon>Durusdinium</taxon>
    </lineage>
</organism>
<feature type="non-terminal residue" evidence="2">
    <location>
        <position position="1"/>
    </location>
</feature>
<accession>A0ABP0JLB2</accession>
<evidence type="ECO:0000313" key="3">
    <source>
        <dbReference type="EMBL" id="CAK9015183.1"/>
    </source>
</evidence>
<evidence type="ECO:0000313" key="2">
    <source>
        <dbReference type="EMBL" id="CAK9015154.1"/>
    </source>
</evidence>
<keyword evidence="4" id="KW-1185">Reference proteome</keyword>
<feature type="non-terminal residue" evidence="2">
    <location>
        <position position="193"/>
    </location>
</feature>
<evidence type="ECO:0000259" key="1">
    <source>
        <dbReference type="Pfam" id="PF09717"/>
    </source>
</evidence>
<dbReference type="EMBL" id="CAXAMM010007724">
    <property type="protein sequence ID" value="CAK9015154.1"/>
    <property type="molecule type" value="Genomic_DNA"/>
</dbReference>